<feature type="transmembrane region" description="Helical" evidence="2">
    <location>
        <begin position="44"/>
        <end position="67"/>
    </location>
</feature>
<proteinExistence type="predicted"/>
<evidence type="ECO:0000256" key="1">
    <source>
        <dbReference type="SAM" id="MobiDB-lite"/>
    </source>
</evidence>
<keyword evidence="2" id="KW-0472">Membrane</keyword>
<feature type="compositionally biased region" description="Low complexity" evidence="1">
    <location>
        <begin position="90"/>
        <end position="103"/>
    </location>
</feature>
<evidence type="ECO:0000313" key="4">
    <source>
        <dbReference type="Proteomes" id="UP000663848"/>
    </source>
</evidence>
<dbReference type="Proteomes" id="UP000663848">
    <property type="component" value="Unassembled WGS sequence"/>
</dbReference>
<keyword evidence="2" id="KW-0812">Transmembrane</keyword>
<feature type="non-terminal residue" evidence="3">
    <location>
        <position position="1"/>
    </location>
</feature>
<gene>
    <name evidence="3" type="ORF">QYT958_LOCUS36772</name>
</gene>
<keyword evidence="2" id="KW-1133">Transmembrane helix</keyword>
<accession>A0A822AE57</accession>
<evidence type="ECO:0000256" key="2">
    <source>
        <dbReference type="SAM" id="Phobius"/>
    </source>
</evidence>
<dbReference type="AlphaFoldDB" id="A0A822AE57"/>
<protein>
    <submittedName>
        <fullName evidence="3">Uncharacterized protein</fullName>
    </submittedName>
</protein>
<comment type="caution">
    <text evidence="3">The sequence shown here is derived from an EMBL/GenBank/DDBJ whole genome shotgun (WGS) entry which is preliminary data.</text>
</comment>
<evidence type="ECO:0000313" key="3">
    <source>
        <dbReference type="EMBL" id="CAF4987676.1"/>
    </source>
</evidence>
<sequence length="103" mass="10257">LDDGSSVTFTAKSKSLVTSRHYISTHSVGAVVTKESYSSGAQTAAIIVGLLIGLLAGIAAAAGIRIITKKPMPSMPSSMANPLSSVNFKSRGSAGASSTASSA</sequence>
<organism evidence="3 4">
    <name type="scientific">Rotaria socialis</name>
    <dbReference type="NCBI Taxonomy" id="392032"/>
    <lineage>
        <taxon>Eukaryota</taxon>
        <taxon>Metazoa</taxon>
        <taxon>Spiralia</taxon>
        <taxon>Gnathifera</taxon>
        <taxon>Rotifera</taxon>
        <taxon>Eurotatoria</taxon>
        <taxon>Bdelloidea</taxon>
        <taxon>Philodinida</taxon>
        <taxon>Philodinidae</taxon>
        <taxon>Rotaria</taxon>
    </lineage>
</organism>
<feature type="region of interest" description="Disordered" evidence="1">
    <location>
        <begin position="75"/>
        <end position="103"/>
    </location>
</feature>
<name>A0A822AE57_9BILA</name>
<reference evidence="3" key="1">
    <citation type="submission" date="2021-02" db="EMBL/GenBank/DDBJ databases">
        <authorList>
            <person name="Nowell W R."/>
        </authorList>
    </citation>
    <scope>NUCLEOTIDE SEQUENCE</scope>
</reference>
<dbReference type="EMBL" id="CAJOBR010029761">
    <property type="protein sequence ID" value="CAF4987676.1"/>
    <property type="molecule type" value="Genomic_DNA"/>
</dbReference>